<dbReference type="InterPro" id="IPR051257">
    <property type="entry name" value="Diverse_CBS-Domain"/>
</dbReference>
<protein>
    <submittedName>
        <fullName evidence="4">CBS domain-containing protein</fullName>
    </submittedName>
</protein>
<evidence type="ECO:0000256" key="1">
    <source>
        <dbReference type="ARBA" id="ARBA00023122"/>
    </source>
</evidence>
<dbReference type="SMART" id="SM00116">
    <property type="entry name" value="CBS"/>
    <property type="match status" value="2"/>
</dbReference>
<accession>A0A5P6P8P0</accession>
<dbReference type="KEGG" id="bbet:F8237_21460"/>
<organism evidence="4 5">
    <name type="scientific">Bradyrhizobium betae</name>
    <dbReference type="NCBI Taxonomy" id="244734"/>
    <lineage>
        <taxon>Bacteria</taxon>
        <taxon>Pseudomonadati</taxon>
        <taxon>Pseudomonadota</taxon>
        <taxon>Alphaproteobacteria</taxon>
        <taxon>Hyphomicrobiales</taxon>
        <taxon>Nitrobacteraceae</taxon>
        <taxon>Bradyrhizobium</taxon>
    </lineage>
</organism>
<gene>
    <name evidence="4" type="ORF">F8237_21460</name>
</gene>
<dbReference type="SUPFAM" id="SSF54631">
    <property type="entry name" value="CBS-domain pair"/>
    <property type="match status" value="1"/>
</dbReference>
<evidence type="ECO:0000259" key="3">
    <source>
        <dbReference type="PROSITE" id="PS51371"/>
    </source>
</evidence>
<dbReference type="AlphaFoldDB" id="A0A5P6P8P0"/>
<reference evidence="5" key="1">
    <citation type="submission" date="2019-10" db="EMBL/GenBank/DDBJ databases">
        <title>Complete Genome Sequence of Bradyrhizobium betae type strain PL7HG1T.</title>
        <authorList>
            <person name="Bromfield E.S.P."/>
            <person name="Cloutier S."/>
        </authorList>
    </citation>
    <scope>NUCLEOTIDE SEQUENCE [LARGE SCALE GENOMIC DNA]</scope>
    <source>
        <strain evidence="5">PL7HG1</strain>
    </source>
</reference>
<keyword evidence="1 2" id="KW-0129">CBS domain</keyword>
<feature type="domain" description="CBS" evidence="3">
    <location>
        <begin position="76"/>
        <end position="132"/>
    </location>
</feature>
<dbReference type="RefSeq" id="WP_151647687.1">
    <property type="nucleotide sequence ID" value="NZ_CP044543.1"/>
</dbReference>
<evidence type="ECO:0000256" key="2">
    <source>
        <dbReference type="PROSITE-ProRule" id="PRU00703"/>
    </source>
</evidence>
<proteinExistence type="predicted"/>
<feature type="domain" description="CBS" evidence="3">
    <location>
        <begin position="6"/>
        <end position="67"/>
    </location>
</feature>
<dbReference type="OrthoDB" id="9811720at2"/>
<dbReference type="PANTHER" id="PTHR43080">
    <property type="entry name" value="CBS DOMAIN-CONTAINING PROTEIN CBSX3, MITOCHONDRIAL"/>
    <property type="match status" value="1"/>
</dbReference>
<dbReference type="EMBL" id="CP044543">
    <property type="protein sequence ID" value="QFI74749.1"/>
    <property type="molecule type" value="Genomic_DNA"/>
</dbReference>
<evidence type="ECO:0000313" key="5">
    <source>
        <dbReference type="Proteomes" id="UP000325641"/>
    </source>
</evidence>
<sequence length="147" mass="16186">MIVEAMLPAARERLILLGDEAPLIDAARLLRDLDADLVVVRSSDGLLAGVITKTDVVRQISQCQGASCMAAASAIMTKPVVYCRPTDLLSDIWSVMKERHLKNIPILDPASRPIGVLNARDALEALLEELEYQEVLLRDYVMCVGYH</sequence>
<dbReference type="Proteomes" id="UP000325641">
    <property type="component" value="Chromosome"/>
</dbReference>
<name>A0A5P6P8P0_9BRAD</name>
<dbReference type="Pfam" id="PF00571">
    <property type="entry name" value="CBS"/>
    <property type="match status" value="2"/>
</dbReference>
<dbReference type="Gene3D" id="3.10.580.10">
    <property type="entry name" value="CBS-domain"/>
    <property type="match status" value="1"/>
</dbReference>
<evidence type="ECO:0000313" key="4">
    <source>
        <dbReference type="EMBL" id="QFI74749.1"/>
    </source>
</evidence>
<dbReference type="PANTHER" id="PTHR43080:SF2">
    <property type="entry name" value="CBS DOMAIN-CONTAINING PROTEIN"/>
    <property type="match status" value="1"/>
</dbReference>
<dbReference type="InterPro" id="IPR046342">
    <property type="entry name" value="CBS_dom_sf"/>
</dbReference>
<dbReference type="InterPro" id="IPR000644">
    <property type="entry name" value="CBS_dom"/>
</dbReference>
<dbReference type="PROSITE" id="PS51371">
    <property type="entry name" value="CBS"/>
    <property type="match status" value="2"/>
</dbReference>